<dbReference type="InterPro" id="IPR028018">
    <property type="entry name" value="DUF4646"/>
</dbReference>
<feature type="compositionally biased region" description="Basic and acidic residues" evidence="2">
    <location>
        <begin position="73"/>
        <end position="82"/>
    </location>
</feature>
<feature type="region of interest" description="Disordered" evidence="2">
    <location>
        <begin position="1"/>
        <end position="27"/>
    </location>
</feature>
<protein>
    <submittedName>
        <fullName evidence="3">Uncharacterized protein</fullName>
    </submittedName>
</protein>
<dbReference type="AlphaFoldDB" id="A0A3D8QHE5"/>
<feature type="compositionally biased region" description="Basic residues" evidence="2">
    <location>
        <begin position="514"/>
        <end position="523"/>
    </location>
</feature>
<keyword evidence="1" id="KW-0175">Coiled coil</keyword>
<reference evidence="3 4" key="1">
    <citation type="journal article" date="2018" name="IMA Fungus">
        <title>IMA Genome-F 9: Draft genome sequence of Annulohypoxylon stygium, Aspergillus mulundensis, Berkeleyomyces basicola (syn. Thielaviopsis basicola), Ceratocystis smalleyi, two Cercospora beticola strains, Coleophoma cylindrospora, Fusarium fracticaudum, Phialophora cf. hyalina, and Morchella septimelata.</title>
        <authorList>
            <person name="Wingfield B.D."/>
            <person name="Bills G.F."/>
            <person name="Dong Y."/>
            <person name="Huang W."/>
            <person name="Nel W.J."/>
            <person name="Swalarsk-Parry B.S."/>
            <person name="Vaghefi N."/>
            <person name="Wilken P.M."/>
            <person name="An Z."/>
            <person name="de Beer Z.W."/>
            <person name="De Vos L."/>
            <person name="Chen L."/>
            <person name="Duong T.A."/>
            <person name="Gao Y."/>
            <person name="Hammerbacher A."/>
            <person name="Kikkert J.R."/>
            <person name="Li Y."/>
            <person name="Li H."/>
            <person name="Li K."/>
            <person name="Li Q."/>
            <person name="Liu X."/>
            <person name="Ma X."/>
            <person name="Naidoo K."/>
            <person name="Pethybridge S.J."/>
            <person name="Sun J."/>
            <person name="Steenkamp E.T."/>
            <person name="van der Nest M.A."/>
            <person name="van Wyk S."/>
            <person name="Wingfield M.J."/>
            <person name="Xiong C."/>
            <person name="Yue Q."/>
            <person name="Zhang X."/>
        </authorList>
    </citation>
    <scope>NUCLEOTIDE SEQUENCE [LARGE SCALE GENOMIC DNA]</scope>
    <source>
        <strain evidence="3 4">BP6252</strain>
    </source>
</reference>
<dbReference type="Proteomes" id="UP000256645">
    <property type="component" value="Unassembled WGS sequence"/>
</dbReference>
<dbReference type="OrthoDB" id="5408998at2759"/>
<feature type="compositionally biased region" description="Basic residues" evidence="2">
    <location>
        <begin position="496"/>
        <end position="507"/>
    </location>
</feature>
<dbReference type="Pfam" id="PF15496">
    <property type="entry name" value="DUF4646"/>
    <property type="match status" value="1"/>
</dbReference>
<sequence>MQSEIRDSVPPPPYSETDIYSENGSSNQQYARQILSEIQPGNLVAGSEAASWISSFPSSDSTISTPIYTPPGSEHHGDDADHTSVSSAAVYFESRSFGGRVPSPLMVYSIVLNSHTSPDSLSYPDPEQTWLDRDVTKNDWNTFLNHLFPTHSTGVNERITNQKLDVNRIGDALRELRLVEQKTDTHSPTRRLANLEGALAEWNDNFFKPRGLQIRVANVPEDHTLSNIPSAREASNEGSRQIGGPSEPQQRRTGFARFNPFPNMEFNSQGLRAGSFVANKEGFHMGNIVADSKGFRIGNAIVADHRGFRMGGHHDSDNQIPSARVGSRCQRASSPHGNFRGGPWHDYRHHQGRMHSRGHWRGRGRGRGFHSHGAHRSRSSSVSSSSSSSTSVSDSSSSSGGSIGSLPSYDALKVEQLPVARQSLLDWLNHPEQPITKESMNRMREDLRLVRERPMGAEEDVKALRKEVKVLMKRFNAAKEVQKANQRAVRKLNRATRKAAIRQRRTIKKEERRARRAARKGKAVNHSLGASMNHGPPMPFPIPGMGFGPGNNWKHRAAPPLGGLPMLSAMHGAWSFTQGGPLPLGGSSATAQSHHLTESAEQNNLRAQRLDMEARVKEEQATQLRIAATVNEMDEKSRLKNLDLAVSLEEEAENLIRESDRLRIEGMHLDEELARELEEVHAGQIFDSVAY</sequence>
<evidence type="ECO:0000256" key="2">
    <source>
        <dbReference type="SAM" id="MobiDB-lite"/>
    </source>
</evidence>
<evidence type="ECO:0000313" key="3">
    <source>
        <dbReference type="EMBL" id="RDW61090.1"/>
    </source>
</evidence>
<dbReference type="STRING" id="1849047.A0A3D8QHE5"/>
<feature type="region of interest" description="Disordered" evidence="2">
    <location>
        <begin position="223"/>
        <end position="253"/>
    </location>
</feature>
<proteinExistence type="predicted"/>
<gene>
    <name evidence="3" type="ORF">BP6252_12473</name>
</gene>
<keyword evidence="4" id="KW-1185">Reference proteome</keyword>
<evidence type="ECO:0000313" key="4">
    <source>
        <dbReference type="Proteomes" id="UP000256645"/>
    </source>
</evidence>
<feature type="region of interest" description="Disordered" evidence="2">
    <location>
        <begin position="56"/>
        <end position="82"/>
    </location>
</feature>
<feature type="coiled-coil region" evidence="1">
    <location>
        <begin position="602"/>
        <end position="665"/>
    </location>
</feature>
<evidence type="ECO:0000256" key="1">
    <source>
        <dbReference type="SAM" id="Coils"/>
    </source>
</evidence>
<feature type="compositionally biased region" description="Polar residues" evidence="2">
    <location>
        <begin position="18"/>
        <end position="27"/>
    </location>
</feature>
<accession>A0A3D8QHE5</accession>
<name>A0A3D8QHE5_9HELO</name>
<feature type="compositionally biased region" description="Low complexity" evidence="2">
    <location>
        <begin position="379"/>
        <end position="402"/>
    </location>
</feature>
<feature type="region of interest" description="Disordered" evidence="2">
    <location>
        <begin position="310"/>
        <end position="402"/>
    </location>
</feature>
<comment type="caution">
    <text evidence="3">The sequence shown here is derived from an EMBL/GenBank/DDBJ whole genome shotgun (WGS) entry which is preliminary data.</text>
</comment>
<feature type="compositionally biased region" description="Basic residues" evidence="2">
    <location>
        <begin position="347"/>
        <end position="378"/>
    </location>
</feature>
<dbReference type="EMBL" id="PDLM01000015">
    <property type="protein sequence ID" value="RDW61090.1"/>
    <property type="molecule type" value="Genomic_DNA"/>
</dbReference>
<feature type="compositionally biased region" description="Low complexity" evidence="2">
    <location>
        <begin position="56"/>
        <end position="72"/>
    </location>
</feature>
<feature type="region of interest" description="Disordered" evidence="2">
    <location>
        <begin position="496"/>
        <end position="535"/>
    </location>
</feature>
<organism evidence="3 4">
    <name type="scientific">Coleophoma cylindrospora</name>
    <dbReference type="NCBI Taxonomy" id="1849047"/>
    <lineage>
        <taxon>Eukaryota</taxon>
        <taxon>Fungi</taxon>
        <taxon>Dikarya</taxon>
        <taxon>Ascomycota</taxon>
        <taxon>Pezizomycotina</taxon>
        <taxon>Leotiomycetes</taxon>
        <taxon>Helotiales</taxon>
        <taxon>Dermateaceae</taxon>
        <taxon>Coleophoma</taxon>
    </lineage>
</organism>